<dbReference type="Proteomes" id="UP000184488">
    <property type="component" value="Unassembled WGS sequence"/>
</dbReference>
<evidence type="ECO:0008006" key="3">
    <source>
        <dbReference type="Google" id="ProtNLM"/>
    </source>
</evidence>
<organism evidence="1 2">
    <name type="scientific">Flavobacterium terrae</name>
    <dbReference type="NCBI Taxonomy" id="415425"/>
    <lineage>
        <taxon>Bacteria</taxon>
        <taxon>Pseudomonadati</taxon>
        <taxon>Bacteroidota</taxon>
        <taxon>Flavobacteriia</taxon>
        <taxon>Flavobacteriales</taxon>
        <taxon>Flavobacteriaceae</taxon>
        <taxon>Flavobacterium</taxon>
    </lineage>
</organism>
<evidence type="ECO:0000313" key="1">
    <source>
        <dbReference type="EMBL" id="SHI89177.1"/>
    </source>
</evidence>
<name>A0A1M6EUP7_9FLAO</name>
<keyword evidence="2" id="KW-1185">Reference proteome</keyword>
<dbReference type="RefSeq" id="WP_073310882.1">
    <property type="nucleotide sequence ID" value="NZ_FQZI01000003.1"/>
</dbReference>
<proteinExistence type="predicted"/>
<reference evidence="2" key="1">
    <citation type="submission" date="2016-11" db="EMBL/GenBank/DDBJ databases">
        <authorList>
            <person name="Varghese N."/>
            <person name="Submissions S."/>
        </authorList>
    </citation>
    <scope>NUCLEOTIDE SEQUENCE [LARGE SCALE GENOMIC DNA]</scope>
    <source>
        <strain evidence="2">DSM 18829</strain>
    </source>
</reference>
<dbReference type="AlphaFoldDB" id="A0A1M6EUP7"/>
<dbReference type="EMBL" id="FQZI01000003">
    <property type="protein sequence ID" value="SHI89177.1"/>
    <property type="molecule type" value="Genomic_DNA"/>
</dbReference>
<evidence type="ECO:0000313" key="2">
    <source>
        <dbReference type="Proteomes" id="UP000184488"/>
    </source>
</evidence>
<dbReference type="OrthoDB" id="1366592at2"/>
<sequence length="65" mass="6944">MKSRLLNIQGAELLSRDAQKTIVGSGKGNPDLSLCGCDCAGSVTGPWYCSNYIACPQVYTCQDEI</sequence>
<accession>A0A1M6EUP7</accession>
<protein>
    <recommendedName>
        <fullName evidence="3">Natural product</fullName>
    </recommendedName>
</protein>
<dbReference type="STRING" id="415425.SAMN05444363_1967"/>
<gene>
    <name evidence="1" type="ORF">SAMN05444363_1967</name>
</gene>